<accession>S6EXW5</accession>
<name>S6EXW5_LACLL</name>
<dbReference type="Proteomes" id="UP000015361">
    <property type="component" value="Unassembled WGS sequence"/>
</dbReference>
<evidence type="ECO:0000313" key="2">
    <source>
        <dbReference type="Proteomes" id="UP000015361"/>
    </source>
</evidence>
<organism evidence="1 2">
    <name type="scientific">Lactococcus lactis subsp. lactis A12</name>
    <dbReference type="NCBI Taxonomy" id="1137134"/>
    <lineage>
        <taxon>Bacteria</taxon>
        <taxon>Bacillati</taxon>
        <taxon>Bacillota</taxon>
        <taxon>Bacilli</taxon>
        <taxon>Lactobacillales</taxon>
        <taxon>Streptococcaceae</taxon>
        <taxon>Lactococcus</taxon>
    </lineage>
</organism>
<reference evidence="1 2" key="1">
    <citation type="journal article" date="2013" name="Appl. Environ. Microbiol.">
        <title>The Carbohydrate Metabolism Signature of Lactococcus lactis Strain A12 Reveals Its Sourdough Ecosystem Origin.</title>
        <authorList>
            <person name="Passerini D."/>
            <person name="Coddeville M."/>
            <person name="Le Bourgeois P."/>
            <person name="Loubiere P."/>
            <person name="Ritzenthaler P."/>
            <person name="Fontagne-Faucher C."/>
            <person name="Daveran-Mingot M.L."/>
            <person name="Cocaign-Bousquet M."/>
        </authorList>
    </citation>
    <scope>NUCLEOTIDE SEQUENCE [LARGE SCALE GENOMIC DNA]</scope>
    <source>
        <strain evidence="1 2">A12</strain>
    </source>
</reference>
<dbReference type="EMBL" id="CBLU010000006">
    <property type="protein sequence ID" value="CDG04228.1"/>
    <property type="molecule type" value="Genomic_DNA"/>
</dbReference>
<dbReference type="AlphaFoldDB" id="S6EXW5"/>
<protein>
    <submittedName>
        <fullName evidence="1">Uncharacterized protein</fullName>
    </submittedName>
</protein>
<comment type="caution">
    <text evidence="1">The sequence shown here is derived from an EMBL/GenBank/DDBJ whole genome shotgun (WGS) entry which is preliminary data.</text>
</comment>
<sequence length="171" mass="20366">MKFKIRYDNKFQELDLSVEDASQWVNVSIGNEMTEAEIHDQIQERIDVLHNMPEYNQWHRENRHIGGNEHIKATVERLTHKRGDSYNLDALYADNSQEEERERKYQDEAIRGWLSESLKPKEAALAIAIISDRMSIQEYAALIDDKENNVSHRWNRLKRKIAKKFIEKRPF</sequence>
<proteinExistence type="predicted"/>
<gene>
    <name evidence="1" type="primary">CKL_2666</name>
    <name evidence="1" type="ORF">O9U_10100</name>
</gene>
<evidence type="ECO:0000313" key="1">
    <source>
        <dbReference type="EMBL" id="CDG04228.1"/>
    </source>
</evidence>